<feature type="signal peptide" evidence="4">
    <location>
        <begin position="1"/>
        <end position="23"/>
    </location>
</feature>
<keyword evidence="4" id="KW-0964">Secreted</keyword>
<keyword evidence="3 4" id="KW-0326">Glycosidase</keyword>
<dbReference type="STRING" id="1703345.A3860_25535"/>
<feature type="binding site" evidence="6">
    <location>
        <position position="266"/>
    </location>
    <ligand>
        <name>substrate</name>
    </ligand>
</feature>
<evidence type="ECO:0000256" key="1">
    <source>
        <dbReference type="ARBA" id="ARBA00007754"/>
    </source>
</evidence>
<evidence type="ECO:0000313" key="10">
    <source>
        <dbReference type="EMBL" id="OQP63255.1"/>
    </source>
</evidence>
<keyword evidence="2 4" id="KW-0378">Hydrolase</keyword>
<feature type="site" description="Plays an important role in maintaining the position of the catalytic nucleophile" evidence="7">
    <location>
        <position position="193"/>
    </location>
</feature>
<reference evidence="10 11" key="1">
    <citation type="submission" date="2016-03" db="EMBL/GenBank/DDBJ databases">
        <title>Niastella vici sp. nov., isolated from farmland soil.</title>
        <authorList>
            <person name="Chen L."/>
            <person name="Wang D."/>
            <person name="Yang S."/>
            <person name="Wang G."/>
        </authorList>
    </citation>
    <scope>NUCLEOTIDE SEQUENCE [LARGE SCALE GENOMIC DNA]</scope>
    <source>
        <strain evidence="10 11">DJ57</strain>
    </source>
</reference>
<organism evidence="10 11">
    <name type="scientific">Niastella vici</name>
    <dbReference type="NCBI Taxonomy" id="1703345"/>
    <lineage>
        <taxon>Bacteria</taxon>
        <taxon>Pseudomonadati</taxon>
        <taxon>Bacteroidota</taxon>
        <taxon>Chitinophagia</taxon>
        <taxon>Chitinophagales</taxon>
        <taxon>Chitinophagaceae</taxon>
        <taxon>Niastella</taxon>
    </lineage>
</organism>
<dbReference type="GO" id="GO:0005576">
    <property type="term" value="C:extracellular region"/>
    <property type="evidence" value="ECO:0007669"/>
    <property type="project" value="UniProtKB-SubCell"/>
</dbReference>
<dbReference type="PANTHER" id="PTHR40079:SF4">
    <property type="entry name" value="GH26 DOMAIN-CONTAINING PROTEIN-RELATED"/>
    <property type="match status" value="1"/>
</dbReference>
<evidence type="ECO:0000256" key="3">
    <source>
        <dbReference type="ARBA" id="ARBA00023295"/>
    </source>
</evidence>
<name>A0A1V9FY27_9BACT</name>
<accession>A0A1V9FY27</accession>
<dbReference type="InterPro" id="IPR000805">
    <property type="entry name" value="Glyco_hydro_26"/>
</dbReference>
<dbReference type="PIRSF" id="PIRSF018168">
    <property type="entry name" value="Mannan-1_4-beta-mannosidase"/>
    <property type="match status" value="1"/>
</dbReference>
<feature type="binding site" evidence="6">
    <location>
        <position position="131"/>
    </location>
    <ligand>
        <name>substrate</name>
    </ligand>
</feature>
<dbReference type="GO" id="GO:0016985">
    <property type="term" value="F:mannan endo-1,4-beta-mannosidase activity"/>
    <property type="evidence" value="ECO:0007669"/>
    <property type="project" value="UniProtKB-UniRule"/>
</dbReference>
<feature type="binding site" evidence="6">
    <location>
        <position position="199"/>
    </location>
    <ligand>
        <name>substrate</name>
    </ligand>
</feature>
<comment type="caution">
    <text evidence="10">The sequence shown here is derived from an EMBL/GenBank/DDBJ whole genome shotgun (WGS) entry which is preliminary data.</text>
</comment>
<evidence type="ECO:0000256" key="2">
    <source>
        <dbReference type="ARBA" id="ARBA00022801"/>
    </source>
</evidence>
<dbReference type="Pfam" id="PF02156">
    <property type="entry name" value="Glyco_hydro_26"/>
    <property type="match status" value="1"/>
</dbReference>
<comment type="subcellular location">
    <subcellularLocation>
        <location evidence="4">Secreted</location>
    </subcellularLocation>
</comment>
<keyword evidence="11" id="KW-1185">Reference proteome</keyword>
<dbReference type="EC" id="3.2.1.78" evidence="4"/>
<dbReference type="Proteomes" id="UP000192796">
    <property type="component" value="Unassembled WGS sequence"/>
</dbReference>
<dbReference type="InterPro" id="IPR016714">
    <property type="entry name" value="MANB/E"/>
</dbReference>
<dbReference type="PANTHER" id="PTHR40079">
    <property type="entry name" value="MANNAN ENDO-1,4-BETA-MANNOSIDASE E-RELATED"/>
    <property type="match status" value="1"/>
</dbReference>
<dbReference type="InterPro" id="IPR022790">
    <property type="entry name" value="GH26_dom"/>
</dbReference>
<evidence type="ECO:0000256" key="6">
    <source>
        <dbReference type="PIRSR" id="PIRSR018168-2"/>
    </source>
</evidence>
<dbReference type="RefSeq" id="WP_081147978.1">
    <property type="nucleotide sequence ID" value="NZ_LVYD01000046.1"/>
</dbReference>
<evidence type="ECO:0000313" key="11">
    <source>
        <dbReference type="Proteomes" id="UP000192796"/>
    </source>
</evidence>
<dbReference type="SUPFAM" id="SSF51445">
    <property type="entry name" value="(Trans)glycosidases"/>
    <property type="match status" value="1"/>
</dbReference>
<dbReference type="EMBL" id="LVYD01000046">
    <property type="protein sequence ID" value="OQP63255.1"/>
    <property type="molecule type" value="Genomic_DNA"/>
</dbReference>
<keyword evidence="4" id="KW-0119">Carbohydrate metabolism</keyword>
<comment type="catalytic activity">
    <reaction evidence="4">
        <text>Random hydrolysis of (1-&gt;4)-beta-D-mannosidic linkages in mannans, galactomannans and glucomannans.</text>
        <dbReference type="EC" id="3.2.1.78"/>
    </reaction>
</comment>
<evidence type="ECO:0000256" key="4">
    <source>
        <dbReference type="PIRNR" id="PIRNR018168"/>
    </source>
</evidence>
<evidence type="ECO:0000256" key="7">
    <source>
        <dbReference type="PIRSR" id="PIRSR018168-3"/>
    </source>
</evidence>
<feature type="domain" description="GH26" evidence="9">
    <location>
        <begin position="38"/>
        <end position="374"/>
    </location>
</feature>
<dbReference type="Gene3D" id="3.20.20.80">
    <property type="entry name" value="Glycosidases"/>
    <property type="match status" value="1"/>
</dbReference>
<dbReference type="GO" id="GO:0006080">
    <property type="term" value="P:substituted mannan metabolic process"/>
    <property type="evidence" value="ECO:0007669"/>
    <property type="project" value="UniProtKB-UniRule"/>
</dbReference>
<proteinExistence type="inferred from homology"/>
<feature type="active site" description="Proton donor" evidence="5 8">
    <location>
        <position position="194"/>
    </location>
</feature>
<feature type="chain" id="PRO_5010756391" description="Mannan endo-1,4-beta-mannosidase" evidence="4">
    <location>
        <begin position="24"/>
        <end position="383"/>
    </location>
</feature>
<dbReference type="OrthoDB" id="9816550at2"/>
<sequence>MNIKTRYASLLLAALLGANCSPAQPAANQVPADKLATAETVHLCNNLKKLAGKGYMFGHQDDLAYGVNWRYENGRSDVKEVAGNYPAVYGWELGGLEANEDKNIDGVPFKKMRQFIREGYERGGVITISWHARSPFGAAKGAWDTTHGSVASILPGGENHLMYKAWLDELAKFFLSLKNSQGEAIPVLFRPFHELTGNWFWWGRNACSAEQFKVLWRFTQYYLQNEKKVHNLLYVYNTASDFKTKGEFLERYPGDDMVDMISFDSYQYDDPVKSDWFVKNTSMQLDMLTAIATDKNKLMAIAETGYEQIPFASWWTETLAKAIGQHKISYVLVWRNHGYNQWMKRMHYYAPYKGHGSEADFVKFYQLDNTLFEKDVANEKLYE</sequence>
<feature type="active site" description="Nucleophile" evidence="5 8">
    <location>
        <position position="303"/>
    </location>
</feature>
<evidence type="ECO:0000256" key="8">
    <source>
        <dbReference type="PROSITE-ProRule" id="PRU01100"/>
    </source>
</evidence>
<gene>
    <name evidence="10" type="ORF">A3860_25535</name>
</gene>
<evidence type="ECO:0000259" key="9">
    <source>
        <dbReference type="PROSITE" id="PS51764"/>
    </source>
</evidence>
<evidence type="ECO:0000256" key="5">
    <source>
        <dbReference type="PIRSR" id="PIRSR018168-1"/>
    </source>
</evidence>
<dbReference type="AlphaFoldDB" id="A0A1V9FY27"/>
<comment type="similarity">
    <text evidence="1 4 8">Belongs to the glycosyl hydrolase 26 family.</text>
</comment>
<dbReference type="PRINTS" id="PR00739">
    <property type="entry name" value="GLHYDRLASE26"/>
</dbReference>
<dbReference type="PROSITE" id="PS51764">
    <property type="entry name" value="GH26"/>
    <property type="match status" value="1"/>
</dbReference>
<keyword evidence="4" id="KW-0732">Signal</keyword>
<protein>
    <recommendedName>
        <fullName evidence="4">Mannan endo-1,4-beta-mannosidase</fullName>
        <ecNumber evidence="4">3.2.1.78</ecNumber>
    </recommendedName>
</protein>
<dbReference type="InterPro" id="IPR017853">
    <property type="entry name" value="GH"/>
</dbReference>